<evidence type="ECO:0000313" key="2">
    <source>
        <dbReference type="EMBL" id="MFD2907166.1"/>
    </source>
</evidence>
<dbReference type="InterPro" id="IPR036188">
    <property type="entry name" value="FAD/NAD-bd_sf"/>
</dbReference>
<dbReference type="RefSeq" id="WP_379802953.1">
    <property type="nucleotide sequence ID" value="NZ_JBHUOL010000001.1"/>
</dbReference>
<dbReference type="Pfam" id="PF01593">
    <property type="entry name" value="Amino_oxidase"/>
    <property type="match status" value="1"/>
</dbReference>
<sequence>MKKEEHKIYIIGAGVAGLIAAKVLEDQGFYPTIIEATDCVGGRVKTDIVEGYQLDHGFQVLLTAYPAAQKYLNFEALELQEFLPGATIFNKGKQQTIGDPLRAISLLLPTLFSGIGTISDKFKILKLNTLLKQTNMAEIFAKPEKTTNQYLVDFGFSDEMISKFFQPFFTGIFLEPNLETSSRMFEFVYKMFGEGNATIPKAGIEAIPMQLKAGLKQTEFLFNTKVKSVEDGKIILADETILESHYTILATDASPLVSKLRNQEVLWKSCDTLYFETDKREIDKPLVGLIADKDALVNNILYHTSVETKTSGAKELLSVTIVKKHGLLPEALQQQVAKELKQYCGIETTKFIKQYSIAKALPKLDNLRYEMNPSETKLTANIFLAGDTQLNSSLNAAMISGERAAMGVLEEIFAC</sequence>
<comment type="caution">
    <text evidence="2">The sequence shown here is derived from an EMBL/GenBank/DDBJ whole genome shotgun (WGS) entry which is preliminary data.</text>
</comment>
<dbReference type="InterPro" id="IPR002937">
    <property type="entry name" value="Amino_oxidase"/>
</dbReference>
<protein>
    <submittedName>
        <fullName evidence="2">FAD-dependent oxidoreductase</fullName>
    </submittedName>
</protein>
<reference evidence="3" key="1">
    <citation type="journal article" date="2019" name="Int. J. Syst. Evol. Microbiol.">
        <title>The Global Catalogue of Microorganisms (GCM) 10K type strain sequencing project: providing services to taxonomists for standard genome sequencing and annotation.</title>
        <authorList>
            <consortium name="The Broad Institute Genomics Platform"/>
            <consortium name="The Broad Institute Genome Sequencing Center for Infectious Disease"/>
            <person name="Wu L."/>
            <person name="Ma J."/>
        </authorList>
    </citation>
    <scope>NUCLEOTIDE SEQUENCE [LARGE SCALE GENOMIC DNA]</scope>
    <source>
        <strain evidence="3">KCTC 52644</strain>
    </source>
</reference>
<dbReference type="EMBL" id="JBHUOL010000001">
    <property type="protein sequence ID" value="MFD2907166.1"/>
    <property type="molecule type" value="Genomic_DNA"/>
</dbReference>
<accession>A0ABW5Z3X7</accession>
<dbReference type="SUPFAM" id="SSF51905">
    <property type="entry name" value="FAD/NAD(P)-binding domain"/>
    <property type="match status" value="1"/>
</dbReference>
<dbReference type="Gene3D" id="3.50.50.60">
    <property type="entry name" value="FAD/NAD(P)-binding domain"/>
    <property type="match status" value="1"/>
</dbReference>
<evidence type="ECO:0000313" key="3">
    <source>
        <dbReference type="Proteomes" id="UP001597549"/>
    </source>
</evidence>
<proteinExistence type="predicted"/>
<keyword evidence="3" id="KW-1185">Reference proteome</keyword>
<evidence type="ECO:0000259" key="1">
    <source>
        <dbReference type="Pfam" id="PF01593"/>
    </source>
</evidence>
<name>A0ABW5Z3X7_9FLAO</name>
<organism evidence="2 3">
    <name type="scientific">Flavobacterium ardleyense</name>
    <dbReference type="NCBI Taxonomy" id="2038737"/>
    <lineage>
        <taxon>Bacteria</taxon>
        <taxon>Pseudomonadati</taxon>
        <taxon>Bacteroidota</taxon>
        <taxon>Flavobacteriia</taxon>
        <taxon>Flavobacteriales</taxon>
        <taxon>Flavobacteriaceae</taxon>
        <taxon>Flavobacterium</taxon>
    </lineage>
</organism>
<feature type="domain" description="Amine oxidase" evidence="1">
    <location>
        <begin position="15"/>
        <end position="408"/>
    </location>
</feature>
<dbReference type="PANTHER" id="PTHR42841">
    <property type="entry name" value="AMINE OXIDASE"/>
    <property type="match status" value="1"/>
</dbReference>
<dbReference type="Proteomes" id="UP001597549">
    <property type="component" value="Unassembled WGS sequence"/>
</dbReference>
<gene>
    <name evidence="2" type="ORF">ACFSX9_00315</name>
</gene>